<dbReference type="KEGG" id="gba:J421_4200"/>
<dbReference type="InterPro" id="IPR000073">
    <property type="entry name" value="AB_hydrolase_1"/>
</dbReference>
<evidence type="ECO:0000313" key="2">
    <source>
        <dbReference type="EMBL" id="AHG91737.1"/>
    </source>
</evidence>
<dbReference type="PRINTS" id="PR00412">
    <property type="entry name" value="EPOXHYDRLASE"/>
</dbReference>
<dbReference type="PRINTS" id="PR00111">
    <property type="entry name" value="ABHYDROLASE"/>
</dbReference>
<dbReference type="FunCoup" id="W0RMP8">
    <property type="interactions" value="298"/>
</dbReference>
<dbReference type="AlphaFoldDB" id="W0RMP8"/>
<dbReference type="Gene3D" id="3.40.50.1820">
    <property type="entry name" value="alpha/beta hydrolase"/>
    <property type="match status" value="1"/>
</dbReference>
<gene>
    <name evidence="2" type="ORF">J421_4200</name>
</gene>
<dbReference type="Proteomes" id="UP000019151">
    <property type="component" value="Chromosome"/>
</dbReference>
<dbReference type="InterPro" id="IPR029058">
    <property type="entry name" value="AB_hydrolase_fold"/>
</dbReference>
<dbReference type="PANTHER" id="PTHR43689">
    <property type="entry name" value="HYDROLASE"/>
    <property type="match status" value="1"/>
</dbReference>
<feature type="domain" description="AB hydrolase-1" evidence="1">
    <location>
        <begin position="10"/>
        <end position="246"/>
    </location>
</feature>
<dbReference type="PANTHER" id="PTHR43689:SF8">
    <property type="entry name" value="ALPHA_BETA-HYDROLASES SUPERFAMILY PROTEIN"/>
    <property type="match status" value="1"/>
</dbReference>
<evidence type="ECO:0000313" key="3">
    <source>
        <dbReference type="Proteomes" id="UP000019151"/>
    </source>
</evidence>
<dbReference type="STRING" id="861299.J421_4200"/>
<protein>
    <recommendedName>
        <fullName evidence="1">AB hydrolase-1 domain-containing protein</fullName>
    </recommendedName>
</protein>
<sequence length="277" mass="29755">MERSGHGGTPIVLLHGFGTSSFLWRNVAPGLALARHSAFAIDLLGYGESDRPVEADFGVAAQSEYLDRALTALRIAKAIVVGVDVGGGVALRLATTRPDRVSGLVLVNTVAFDELPGRDVRTLQHNTARFAFRVAKGMFAAASLLAPILRGSVADPEAMPDRLVARYLAPFVGRDGVPHLLDLARSLRVEEVEELDLGTIAVPTLVVWGEADPWIDRNIPTRLVHAIPSLRLVRLPRVGRLVPEEAPEELTRLILEHVPTLASPADAPLPMAQLPGV</sequence>
<dbReference type="InParanoid" id="W0RMP8"/>
<accession>W0RMP8</accession>
<organism evidence="2 3">
    <name type="scientific">Gemmatirosa kalamazoonensis</name>
    <dbReference type="NCBI Taxonomy" id="861299"/>
    <lineage>
        <taxon>Bacteria</taxon>
        <taxon>Pseudomonadati</taxon>
        <taxon>Gemmatimonadota</taxon>
        <taxon>Gemmatimonadia</taxon>
        <taxon>Gemmatimonadales</taxon>
        <taxon>Gemmatimonadaceae</taxon>
        <taxon>Gemmatirosa</taxon>
    </lineage>
</organism>
<dbReference type="HOGENOM" id="CLU_020336_13_3_0"/>
<proteinExistence type="predicted"/>
<dbReference type="GO" id="GO:0003824">
    <property type="term" value="F:catalytic activity"/>
    <property type="evidence" value="ECO:0007669"/>
    <property type="project" value="InterPro"/>
</dbReference>
<keyword evidence="3" id="KW-1185">Reference proteome</keyword>
<dbReference type="EMBL" id="CP007128">
    <property type="protein sequence ID" value="AHG91737.1"/>
    <property type="molecule type" value="Genomic_DNA"/>
</dbReference>
<evidence type="ECO:0000259" key="1">
    <source>
        <dbReference type="Pfam" id="PF00561"/>
    </source>
</evidence>
<dbReference type="InterPro" id="IPR000639">
    <property type="entry name" value="Epox_hydrolase-like"/>
</dbReference>
<dbReference type="OrthoDB" id="3249793at2"/>
<dbReference type="RefSeq" id="WP_025413175.1">
    <property type="nucleotide sequence ID" value="NZ_CP007128.1"/>
</dbReference>
<reference evidence="2 3" key="1">
    <citation type="journal article" date="2014" name="Genome Announc.">
        <title>Genome Sequence and Methylome of Soil Bacterium Gemmatirosa kalamazoonensis KBS708T, a Member of the Rarely Cultivated Gemmatimonadetes Phylum.</title>
        <authorList>
            <person name="Debruyn J.M."/>
            <person name="Radosevich M."/>
            <person name="Wommack K.E."/>
            <person name="Polson S.W."/>
            <person name="Hauser L.J."/>
            <person name="Fawaz M.N."/>
            <person name="Korlach J."/>
            <person name="Tsai Y.C."/>
        </authorList>
    </citation>
    <scope>NUCLEOTIDE SEQUENCE [LARGE SCALE GENOMIC DNA]</scope>
    <source>
        <strain evidence="2 3">KBS708</strain>
    </source>
</reference>
<dbReference type="Pfam" id="PF00561">
    <property type="entry name" value="Abhydrolase_1"/>
    <property type="match status" value="1"/>
</dbReference>
<dbReference type="eggNOG" id="COG0596">
    <property type="taxonomic scope" value="Bacteria"/>
</dbReference>
<dbReference type="SUPFAM" id="SSF53474">
    <property type="entry name" value="alpha/beta-Hydrolases"/>
    <property type="match status" value="1"/>
</dbReference>
<name>W0RMP8_9BACT</name>